<evidence type="ECO:0000259" key="3">
    <source>
        <dbReference type="Pfam" id="PF03457"/>
    </source>
</evidence>
<dbReference type="GO" id="GO:0005730">
    <property type="term" value="C:nucleolus"/>
    <property type="evidence" value="ECO:0007669"/>
    <property type="project" value="TreeGrafter"/>
</dbReference>
<proteinExistence type="predicted"/>
<gene>
    <name evidence="4" type="ORF">PSNMU_V1.4_AUG-EV-PASAV3_0014460</name>
</gene>
<feature type="compositionally biased region" description="Polar residues" evidence="1">
    <location>
        <begin position="887"/>
        <end position="896"/>
    </location>
</feature>
<organism evidence="4 5">
    <name type="scientific">Pseudo-nitzschia multistriata</name>
    <dbReference type="NCBI Taxonomy" id="183589"/>
    <lineage>
        <taxon>Eukaryota</taxon>
        <taxon>Sar</taxon>
        <taxon>Stramenopiles</taxon>
        <taxon>Ochrophyta</taxon>
        <taxon>Bacillariophyta</taxon>
        <taxon>Bacillariophyceae</taxon>
        <taxon>Bacillariophycidae</taxon>
        <taxon>Bacillariales</taxon>
        <taxon>Bacillariaceae</taxon>
        <taxon>Pseudo-nitzschia</taxon>
    </lineage>
</organism>
<feature type="compositionally biased region" description="Basic and acidic residues" evidence="1">
    <location>
        <begin position="797"/>
        <end position="809"/>
    </location>
</feature>
<feature type="region of interest" description="Disordered" evidence="1">
    <location>
        <begin position="317"/>
        <end position="458"/>
    </location>
</feature>
<protein>
    <submittedName>
        <fullName evidence="4">Uncharacterized protein</fullName>
    </submittedName>
</protein>
<dbReference type="Gene3D" id="3.40.970.10">
    <property type="entry name" value="Ribonuclease H1, N-terminal domain"/>
    <property type="match status" value="1"/>
</dbReference>
<dbReference type="Gene3D" id="6.10.140.530">
    <property type="match status" value="1"/>
</dbReference>
<feature type="region of interest" description="Disordered" evidence="1">
    <location>
        <begin position="72"/>
        <end position="100"/>
    </location>
</feature>
<evidence type="ECO:0000256" key="1">
    <source>
        <dbReference type="SAM" id="MobiDB-lite"/>
    </source>
</evidence>
<dbReference type="InterPro" id="IPR009027">
    <property type="entry name" value="Ribosomal_bL9/RNase_H1_N"/>
</dbReference>
<dbReference type="PANTHER" id="PTHR16148:SF14">
    <property type="entry name" value="MYND-TYPE DOMAIN-CONTAINING PROTEIN"/>
    <property type="match status" value="1"/>
</dbReference>
<feature type="compositionally biased region" description="Basic residues" evidence="1">
    <location>
        <begin position="213"/>
        <end position="223"/>
    </location>
</feature>
<dbReference type="Pfam" id="PF03457">
    <property type="entry name" value="HA"/>
    <property type="match status" value="1"/>
</dbReference>
<dbReference type="GO" id="GO:0005654">
    <property type="term" value="C:nucleoplasm"/>
    <property type="evidence" value="ECO:0007669"/>
    <property type="project" value="TreeGrafter"/>
</dbReference>
<feature type="compositionally biased region" description="Polar residues" evidence="1">
    <location>
        <begin position="15"/>
        <end position="24"/>
    </location>
</feature>
<feature type="region of interest" description="Disordered" evidence="1">
    <location>
        <begin position="159"/>
        <end position="223"/>
    </location>
</feature>
<feature type="domain" description="Helicase-associated" evidence="3">
    <location>
        <begin position="490"/>
        <end position="556"/>
    </location>
</feature>
<dbReference type="AlphaFoldDB" id="A0A448YY48"/>
<feature type="compositionally biased region" description="Polar residues" evidence="1">
    <location>
        <begin position="821"/>
        <end position="838"/>
    </location>
</feature>
<feature type="compositionally biased region" description="Basic and acidic residues" evidence="1">
    <location>
        <begin position="1"/>
        <end position="12"/>
    </location>
</feature>
<feature type="domain" description="Ribonuclease H1 N-terminal" evidence="2">
    <location>
        <begin position="104"/>
        <end position="148"/>
    </location>
</feature>
<name>A0A448YY48_9STRA</name>
<dbReference type="InterPro" id="IPR005114">
    <property type="entry name" value="Helicase_assoc"/>
</dbReference>
<feature type="region of interest" description="Disordered" evidence="1">
    <location>
        <begin position="664"/>
        <end position="923"/>
    </location>
</feature>
<evidence type="ECO:0000313" key="5">
    <source>
        <dbReference type="Proteomes" id="UP000291116"/>
    </source>
</evidence>
<evidence type="ECO:0000259" key="2">
    <source>
        <dbReference type="Pfam" id="PF01693"/>
    </source>
</evidence>
<dbReference type="Proteomes" id="UP000291116">
    <property type="component" value="Unassembled WGS sequence"/>
</dbReference>
<feature type="compositionally biased region" description="Acidic residues" evidence="1">
    <location>
        <begin position="317"/>
        <end position="326"/>
    </location>
</feature>
<keyword evidence="5" id="KW-1185">Reference proteome</keyword>
<dbReference type="SUPFAM" id="SSF55658">
    <property type="entry name" value="L9 N-domain-like"/>
    <property type="match status" value="1"/>
</dbReference>
<dbReference type="Pfam" id="PF01693">
    <property type="entry name" value="Cauli_VI"/>
    <property type="match status" value="1"/>
</dbReference>
<dbReference type="EMBL" id="CAACVS010000037">
    <property type="protein sequence ID" value="VEU34718.1"/>
    <property type="molecule type" value="Genomic_DNA"/>
</dbReference>
<dbReference type="InterPro" id="IPR037056">
    <property type="entry name" value="RNase_H1_N_sf"/>
</dbReference>
<feature type="compositionally biased region" description="Basic residues" evidence="1">
    <location>
        <begin position="345"/>
        <end position="357"/>
    </location>
</feature>
<feature type="region of interest" description="Disordered" evidence="1">
    <location>
        <begin position="1"/>
        <end position="24"/>
    </location>
</feature>
<feature type="compositionally biased region" description="Low complexity" evidence="1">
    <location>
        <begin position="669"/>
        <end position="718"/>
    </location>
</feature>
<dbReference type="OrthoDB" id="57252at2759"/>
<evidence type="ECO:0000313" key="4">
    <source>
        <dbReference type="EMBL" id="VEU34718.1"/>
    </source>
</evidence>
<feature type="compositionally biased region" description="Low complexity" evidence="1">
    <location>
        <begin position="592"/>
        <end position="602"/>
    </location>
</feature>
<feature type="region of interest" description="Disordered" evidence="1">
    <location>
        <begin position="584"/>
        <end position="606"/>
    </location>
</feature>
<dbReference type="PANTHER" id="PTHR16148">
    <property type="entry name" value="NF-KAPPA-B-REPRESSING FACTOR-RELATED"/>
    <property type="match status" value="1"/>
</dbReference>
<accession>A0A448YY48</accession>
<feature type="compositionally biased region" description="Basic residues" evidence="1">
    <location>
        <begin position="410"/>
        <end position="432"/>
    </location>
</feature>
<reference evidence="4 5" key="1">
    <citation type="submission" date="2019-01" db="EMBL/GenBank/DDBJ databases">
        <authorList>
            <person name="Ferrante I. M."/>
        </authorList>
    </citation>
    <scope>NUCLEOTIDE SEQUENCE [LARGE SCALE GENOMIC DNA]</scope>
    <source>
        <strain evidence="4 5">B856</strain>
    </source>
</reference>
<dbReference type="InterPro" id="IPR011320">
    <property type="entry name" value="RNase_H1_N"/>
</dbReference>
<feature type="compositionally biased region" description="Low complexity" evidence="1">
    <location>
        <begin position="382"/>
        <end position="397"/>
    </location>
</feature>
<feature type="compositionally biased region" description="Low complexity" evidence="1">
    <location>
        <begin position="433"/>
        <end position="446"/>
    </location>
</feature>
<feature type="compositionally biased region" description="Basic and acidic residues" evidence="1">
    <location>
        <begin position="171"/>
        <end position="182"/>
    </location>
</feature>
<feature type="compositionally biased region" description="Basic and acidic residues" evidence="1">
    <location>
        <begin position="192"/>
        <end position="212"/>
    </location>
</feature>
<sequence>MRQYLPERKNDDLGPTNTNRKNTVYRTTEQEFQERRERQIEGTIELLGSGWICLNSIRLGWVGSCSRTSSPVGGSYPCKPPEATEMASRGDGDGEEGDSHPKLYYAVRRGRFVDGAVYSSWEQAKKQILGYPRATYIATPTMAQASRYVNGFGEFSRGTAESGGGAVPEGSQRDGECGSQRDGKRRRKGKGKRDDKRDDKHDGGSSEGNHDSRPRRKRRGDKRFGAKTRRLLLDYYRLCLESEKGGLGAPRQQKNQRKAPTVEAFLRERGVLERKYDIFVKHWQRSGLLICSHECIPFWEAACRYDLWIAERYGTEEGEADENESDSENKNQSLGDGRALPTKATQRKRAARWRSSRQRTAEQPVARGARSETDAECSIAATTTTSSGSSDAYFDSSCGGSPAKQSARNVARKRKSSSARASTKRQTTRARKAPPSSSCATATATAKPKRSKPKLPLQPDLEALLSTATVAPGYGKNDDKVEEHDEEDYDEEWNRLYERLVAFHGSHGHCNVPMSADKELAHWVRYNHRRMLPGSGRGGARSLTRREEKLLNELSFNPRYEKTVSEFGRYLGLRVAKLFDVVGDEDDDGDKNNNNNNNNGSGDRTKAIRIERKPFFGTVCRISSVSNRYLRVQYDDGDSEDYDEACLGEGLRVYALHKHDDPLFHKQSTGNVTKENNDNNNNNNNNNKGTNMGKENSTTTNNNASLVSSSSSSNSSKSLGKEGNPGQNDGLKPVAEKSNGEGIVSLVSSSSVRKEGRPDQNANPLKETRNEEGVASCSSKVSSLRKEGSPDQNTRATPEKKMAFEKEAIAGDSVRVGGSDGNKSPGSRPSGEHQQQQHQPDKHFDGTNGLQQQEQEQQPDQKSDGSLETAADPEPPTLGTEEAVGETNGTSPGTSDNESRPQGGDRSGADADGSTIDNDDDSDVVFVEVVRPYGITTSFGHDLVVTKSEVFDF</sequence>
<feature type="compositionally biased region" description="Basic and acidic residues" evidence="1">
    <location>
        <begin position="88"/>
        <end position="100"/>
    </location>
</feature>